<comment type="caution">
    <text evidence="7">The sequence shown here is derived from an EMBL/GenBank/DDBJ whole genome shotgun (WGS) entry which is preliminary data.</text>
</comment>
<gene>
    <name evidence="7" type="ORF">HYC85_008976</name>
</gene>
<evidence type="ECO:0000313" key="8">
    <source>
        <dbReference type="Proteomes" id="UP000593564"/>
    </source>
</evidence>
<dbReference type="PANTHER" id="PTHR48063:SF90">
    <property type="entry name" value="OS11G0565920 PROTEIN"/>
    <property type="match status" value="1"/>
</dbReference>
<protein>
    <submittedName>
        <fullName evidence="7">Uncharacterized protein</fullName>
    </submittedName>
</protein>
<keyword evidence="4" id="KW-1133">Transmembrane helix</keyword>
<evidence type="ECO:0000256" key="3">
    <source>
        <dbReference type="ARBA" id="ARBA00022729"/>
    </source>
</evidence>
<evidence type="ECO:0000256" key="5">
    <source>
        <dbReference type="ARBA" id="ARBA00023136"/>
    </source>
</evidence>
<accession>A0A7J7HTG4</accession>
<keyword evidence="3" id="KW-0732">Signal</keyword>
<dbReference type="SUPFAM" id="SSF52058">
    <property type="entry name" value="L domain-like"/>
    <property type="match status" value="1"/>
</dbReference>
<keyword evidence="5" id="KW-0472">Membrane</keyword>
<keyword evidence="6" id="KW-0325">Glycoprotein</keyword>
<reference evidence="7 8" key="2">
    <citation type="submission" date="2020-07" db="EMBL/GenBank/DDBJ databases">
        <title>Genome assembly of wild tea tree DASZ reveals pedigree and selection history of tea varieties.</title>
        <authorList>
            <person name="Zhang W."/>
        </authorList>
    </citation>
    <scope>NUCLEOTIDE SEQUENCE [LARGE SCALE GENOMIC DNA]</scope>
    <source>
        <strain evidence="8">cv. G240</strain>
        <tissue evidence="7">Leaf</tissue>
    </source>
</reference>
<name>A0A7J7HTG4_CAMSI</name>
<dbReference type="InterPro" id="IPR032675">
    <property type="entry name" value="LRR_dom_sf"/>
</dbReference>
<dbReference type="Proteomes" id="UP000593564">
    <property type="component" value="Unassembled WGS sequence"/>
</dbReference>
<proteinExistence type="predicted"/>
<sequence>MNGSIPQGVRKLANLNLLSLDNNYWEGGLSQNHLQGLTNLQSLRISSSNKSLIFNMSHEWVPPFGLTDITIRNSRLGPRYPAWPSSQKQLSSIRLTDVAISETIPFGFQSYLHRFFGSVPMNIDQMMLSLKALDLSGNFLNGSITLSIELCGPPLSTKCLMPDDNDTDGNQHAKAHKDEDDNENLGFYLGIFRYAPVLCITVLLLSRPSVISDYWPVTVLNP</sequence>
<evidence type="ECO:0000256" key="2">
    <source>
        <dbReference type="ARBA" id="ARBA00022692"/>
    </source>
</evidence>
<reference evidence="8" key="1">
    <citation type="journal article" date="2020" name="Nat. Commun.">
        <title>Genome assembly of wild tea tree DASZ reveals pedigree and selection history of tea varieties.</title>
        <authorList>
            <person name="Zhang W."/>
            <person name="Zhang Y."/>
            <person name="Qiu H."/>
            <person name="Guo Y."/>
            <person name="Wan H."/>
            <person name="Zhang X."/>
            <person name="Scossa F."/>
            <person name="Alseekh S."/>
            <person name="Zhang Q."/>
            <person name="Wang P."/>
            <person name="Xu L."/>
            <person name="Schmidt M.H."/>
            <person name="Jia X."/>
            <person name="Li D."/>
            <person name="Zhu A."/>
            <person name="Guo F."/>
            <person name="Chen W."/>
            <person name="Ni D."/>
            <person name="Usadel B."/>
            <person name="Fernie A.R."/>
            <person name="Wen W."/>
        </authorList>
    </citation>
    <scope>NUCLEOTIDE SEQUENCE [LARGE SCALE GENOMIC DNA]</scope>
    <source>
        <strain evidence="8">cv. G240</strain>
    </source>
</reference>
<dbReference type="AlphaFoldDB" id="A0A7J7HTG4"/>
<comment type="subcellular location">
    <subcellularLocation>
        <location evidence="1">Membrane</location>
        <topology evidence="1">Single-pass type I membrane protein</topology>
    </subcellularLocation>
</comment>
<dbReference type="EMBL" id="JACBKZ010000003">
    <property type="protein sequence ID" value="KAF5956120.1"/>
    <property type="molecule type" value="Genomic_DNA"/>
</dbReference>
<keyword evidence="2" id="KW-0812">Transmembrane</keyword>
<dbReference type="PANTHER" id="PTHR48063">
    <property type="entry name" value="LRR RECEPTOR-LIKE KINASE"/>
    <property type="match status" value="1"/>
</dbReference>
<dbReference type="InterPro" id="IPR046956">
    <property type="entry name" value="RLP23-like"/>
</dbReference>
<evidence type="ECO:0000313" key="7">
    <source>
        <dbReference type="EMBL" id="KAF5956120.1"/>
    </source>
</evidence>
<evidence type="ECO:0000256" key="1">
    <source>
        <dbReference type="ARBA" id="ARBA00004479"/>
    </source>
</evidence>
<keyword evidence="8" id="KW-1185">Reference proteome</keyword>
<dbReference type="GO" id="GO:0016020">
    <property type="term" value="C:membrane"/>
    <property type="evidence" value="ECO:0007669"/>
    <property type="project" value="UniProtKB-SubCell"/>
</dbReference>
<evidence type="ECO:0000256" key="4">
    <source>
        <dbReference type="ARBA" id="ARBA00022989"/>
    </source>
</evidence>
<evidence type="ECO:0000256" key="6">
    <source>
        <dbReference type="ARBA" id="ARBA00023180"/>
    </source>
</evidence>
<dbReference type="Gene3D" id="3.80.10.10">
    <property type="entry name" value="Ribonuclease Inhibitor"/>
    <property type="match status" value="1"/>
</dbReference>
<organism evidence="7 8">
    <name type="scientific">Camellia sinensis</name>
    <name type="common">Tea plant</name>
    <name type="synonym">Thea sinensis</name>
    <dbReference type="NCBI Taxonomy" id="4442"/>
    <lineage>
        <taxon>Eukaryota</taxon>
        <taxon>Viridiplantae</taxon>
        <taxon>Streptophyta</taxon>
        <taxon>Embryophyta</taxon>
        <taxon>Tracheophyta</taxon>
        <taxon>Spermatophyta</taxon>
        <taxon>Magnoliopsida</taxon>
        <taxon>eudicotyledons</taxon>
        <taxon>Gunneridae</taxon>
        <taxon>Pentapetalae</taxon>
        <taxon>asterids</taxon>
        <taxon>Ericales</taxon>
        <taxon>Theaceae</taxon>
        <taxon>Camellia</taxon>
    </lineage>
</organism>